<dbReference type="PANTHER" id="PTHR43031:SF1">
    <property type="entry name" value="PYRIDINE NUCLEOTIDE-DISULPHIDE OXIDOREDUCTASE"/>
    <property type="match status" value="1"/>
</dbReference>
<dbReference type="Proteomes" id="UP000295050">
    <property type="component" value="Unassembled WGS sequence"/>
</dbReference>
<reference evidence="3 4" key="1">
    <citation type="submission" date="2019-03" db="EMBL/GenBank/DDBJ databases">
        <title>Genomic Encyclopedia of Type Strains, Phase IV (KMG-IV): sequencing the most valuable type-strain genomes for metagenomic binning, comparative biology and taxonomic classification.</title>
        <authorList>
            <person name="Goeker M."/>
        </authorList>
    </citation>
    <scope>NUCLEOTIDE SEQUENCE [LARGE SCALE GENOMIC DNA]</scope>
    <source>
        <strain evidence="3 4">DSM 24766</strain>
    </source>
</reference>
<protein>
    <submittedName>
        <fullName evidence="3">Rhodanese-related sulfurtransferase</fullName>
    </submittedName>
</protein>
<evidence type="ECO:0000256" key="1">
    <source>
        <dbReference type="SAM" id="SignalP"/>
    </source>
</evidence>
<feature type="signal peptide" evidence="1">
    <location>
        <begin position="1"/>
        <end position="26"/>
    </location>
</feature>
<evidence type="ECO:0000313" key="4">
    <source>
        <dbReference type="Proteomes" id="UP000295050"/>
    </source>
</evidence>
<keyword evidence="4" id="KW-1185">Reference proteome</keyword>
<gene>
    <name evidence="3" type="ORF">EV663_102269</name>
</gene>
<comment type="caution">
    <text evidence="3">The sequence shown here is derived from an EMBL/GenBank/DDBJ whole genome shotgun (WGS) entry which is preliminary data.</text>
</comment>
<proteinExistence type="predicted"/>
<dbReference type="CDD" id="cd00158">
    <property type="entry name" value="RHOD"/>
    <property type="match status" value="1"/>
</dbReference>
<sequence length="140" mass="15198">MNRPIAARALALASILALWSTAQAVAQDDPVAEAIRDYMDFAPYEAGIILPDQITPELISRVTFVDARSADQYRAGTIPGALNVEWREIPARLDELPDEGLVVLFCNTGSLSAQAAFAARLMGRENIVVLQTGINGWMAR</sequence>
<keyword evidence="3" id="KW-0808">Transferase</keyword>
<dbReference type="SMART" id="SM00450">
    <property type="entry name" value="RHOD"/>
    <property type="match status" value="1"/>
</dbReference>
<feature type="chain" id="PRO_5020807461" evidence="1">
    <location>
        <begin position="27"/>
        <end position="140"/>
    </location>
</feature>
<dbReference type="PANTHER" id="PTHR43031">
    <property type="entry name" value="FAD-DEPENDENT OXIDOREDUCTASE"/>
    <property type="match status" value="1"/>
</dbReference>
<dbReference type="Pfam" id="PF00581">
    <property type="entry name" value="Rhodanese"/>
    <property type="match status" value="1"/>
</dbReference>
<evidence type="ECO:0000313" key="3">
    <source>
        <dbReference type="EMBL" id="TCP62422.1"/>
    </source>
</evidence>
<dbReference type="AlphaFoldDB" id="A0A4R2RFN1"/>
<dbReference type="InterPro" id="IPR050229">
    <property type="entry name" value="GlpE_sulfurtransferase"/>
</dbReference>
<dbReference type="Gene3D" id="3.40.250.10">
    <property type="entry name" value="Rhodanese-like domain"/>
    <property type="match status" value="1"/>
</dbReference>
<accession>A0A4R2RFN1</accession>
<dbReference type="SUPFAM" id="SSF52821">
    <property type="entry name" value="Rhodanese/Cell cycle control phosphatase"/>
    <property type="match status" value="1"/>
</dbReference>
<dbReference type="OrthoDB" id="9781034at2"/>
<organism evidence="3 4">
    <name type="scientific">Rhodovulum bhavnagarense</name>
    <dbReference type="NCBI Taxonomy" id="992286"/>
    <lineage>
        <taxon>Bacteria</taxon>
        <taxon>Pseudomonadati</taxon>
        <taxon>Pseudomonadota</taxon>
        <taxon>Alphaproteobacteria</taxon>
        <taxon>Rhodobacterales</taxon>
        <taxon>Paracoccaceae</taxon>
        <taxon>Rhodovulum</taxon>
    </lineage>
</organism>
<keyword evidence="1" id="KW-0732">Signal</keyword>
<dbReference type="PROSITE" id="PS50206">
    <property type="entry name" value="RHODANESE_3"/>
    <property type="match status" value="1"/>
</dbReference>
<dbReference type="GO" id="GO:0016740">
    <property type="term" value="F:transferase activity"/>
    <property type="evidence" value="ECO:0007669"/>
    <property type="project" value="UniProtKB-KW"/>
</dbReference>
<dbReference type="EMBL" id="SLXU01000002">
    <property type="protein sequence ID" value="TCP62422.1"/>
    <property type="molecule type" value="Genomic_DNA"/>
</dbReference>
<dbReference type="RefSeq" id="WP_132950674.1">
    <property type="nucleotide sequence ID" value="NZ_SLXU01000002.1"/>
</dbReference>
<name>A0A4R2RFN1_9RHOB</name>
<feature type="domain" description="Rhodanese" evidence="2">
    <location>
        <begin position="58"/>
        <end position="139"/>
    </location>
</feature>
<dbReference type="InterPro" id="IPR036873">
    <property type="entry name" value="Rhodanese-like_dom_sf"/>
</dbReference>
<evidence type="ECO:0000259" key="2">
    <source>
        <dbReference type="PROSITE" id="PS50206"/>
    </source>
</evidence>
<dbReference type="InterPro" id="IPR001763">
    <property type="entry name" value="Rhodanese-like_dom"/>
</dbReference>